<keyword evidence="1" id="KW-0479">Metal-binding</keyword>
<dbReference type="PROSITE" id="PS01359">
    <property type="entry name" value="ZF_PHD_1"/>
    <property type="match status" value="2"/>
</dbReference>
<dbReference type="InterPro" id="IPR019786">
    <property type="entry name" value="Zinc_finger_PHD-type_CS"/>
</dbReference>
<sequence length="250" mass="28270">MTWIDFADPSWSNSITKNGAHFDHQTFLDASLLSFAPTFLQEERLPGAVVACTMAPSQVPEPTETALGGRCKVCKEPEEKGKRFLICGHSLCMYKYYHIRCLSPKQIASDQQLGEQCWYCPSCLCRGCFCDMDDNEIIMCDGCDEAYHLYCLSPPLTSVPKGHWYCQLCTEAKAREVEVKKYEKRMLQLHRKRDRAMVKSDKYVGMGLLLDALAKLEEEEAITKRKRDEEAAAAAMEKLRGDEEAATAAE</sequence>
<protein>
    <recommendedName>
        <fullName evidence="6">PHD-type domain-containing protein</fullName>
    </recommendedName>
</protein>
<dbReference type="GO" id="GO:0008270">
    <property type="term" value="F:zinc ion binding"/>
    <property type="evidence" value="ECO:0007669"/>
    <property type="project" value="UniProtKB-KW"/>
</dbReference>
<evidence type="ECO:0000313" key="7">
    <source>
        <dbReference type="EMBL" id="PVH37718.1"/>
    </source>
</evidence>
<organism evidence="7">
    <name type="scientific">Panicum hallii</name>
    <dbReference type="NCBI Taxonomy" id="206008"/>
    <lineage>
        <taxon>Eukaryota</taxon>
        <taxon>Viridiplantae</taxon>
        <taxon>Streptophyta</taxon>
        <taxon>Embryophyta</taxon>
        <taxon>Tracheophyta</taxon>
        <taxon>Spermatophyta</taxon>
        <taxon>Magnoliopsida</taxon>
        <taxon>Liliopsida</taxon>
        <taxon>Poales</taxon>
        <taxon>Poaceae</taxon>
        <taxon>PACMAD clade</taxon>
        <taxon>Panicoideae</taxon>
        <taxon>Panicodae</taxon>
        <taxon>Paniceae</taxon>
        <taxon>Panicinae</taxon>
        <taxon>Panicum</taxon>
        <taxon>Panicum sect. Panicum</taxon>
    </lineage>
</organism>
<evidence type="ECO:0000256" key="5">
    <source>
        <dbReference type="SAM" id="Coils"/>
    </source>
</evidence>
<keyword evidence="2 4" id="KW-0863">Zinc-finger</keyword>
<dbReference type="InterPro" id="IPR019787">
    <property type="entry name" value="Znf_PHD-finger"/>
</dbReference>
<accession>A0A2T8IJ75</accession>
<dbReference type="PANTHER" id="PTHR47162:SF9">
    <property type="entry name" value="PHD FINGER PROTEIN EHD3-LIKE"/>
    <property type="match status" value="1"/>
</dbReference>
<evidence type="ECO:0000256" key="3">
    <source>
        <dbReference type="ARBA" id="ARBA00022833"/>
    </source>
</evidence>
<reference evidence="7" key="1">
    <citation type="submission" date="2018-04" db="EMBL/GenBank/DDBJ databases">
        <title>WGS assembly of Panicum hallii.</title>
        <authorList>
            <person name="Lovell J."/>
            <person name="Jenkins J."/>
            <person name="Lowry D."/>
            <person name="Mamidi S."/>
            <person name="Sreedasyam A."/>
            <person name="Weng X."/>
            <person name="Barry K."/>
            <person name="Bonette J."/>
            <person name="Campitelli B."/>
            <person name="Daum C."/>
            <person name="Gordon S."/>
            <person name="Gould B."/>
            <person name="Lipzen A."/>
            <person name="Macqueen A."/>
            <person name="Palacio-Mejia J."/>
            <person name="Plott C."/>
            <person name="Shakirov E."/>
            <person name="Shu S."/>
            <person name="Yoshinaga Y."/>
            <person name="Zane M."/>
            <person name="Rokhsar D."/>
            <person name="Grimwood J."/>
            <person name="Schmutz J."/>
            <person name="Juenger T."/>
        </authorList>
    </citation>
    <scope>NUCLEOTIDE SEQUENCE [LARGE SCALE GENOMIC DNA]</scope>
    <source>
        <strain evidence="7">FIL2</strain>
    </source>
</reference>
<dbReference type="Gramene" id="PVH37718">
    <property type="protein sequence ID" value="PVH37718"/>
    <property type="gene ID" value="PAHAL_5G067100"/>
</dbReference>
<dbReference type="InterPro" id="IPR001965">
    <property type="entry name" value="Znf_PHD"/>
</dbReference>
<proteinExistence type="predicted"/>
<feature type="domain" description="PHD-type" evidence="6">
    <location>
        <begin position="114"/>
        <end position="172"/>
    </location>
</feature>
<dbReference type="InterPro" id="IPR013083">
    <property type="entry name" value="Znf_RING/FYVE/PHD"/>
</dbReference>
<evidence type="ECO:0000259" key="6">
    <source>
        <dbReference type="PROSITE" id="PS50016"/>
    </source>
</evidence>
<dbReference type="SUPFAM" id="SSF57903">
    <property type="entry name" value="FYVE/PHD zinc finger"/>
    <property type="match status" value="2"/>
</dbReference>
<dbReference type="PANTHER" id="PTHR47162">
    <property type="entry name" value="OS02G0192300 PROTEIN"/>
    <property type="match status" value="1"/>
</dbReference>
<dbReference type="InterPro" id="IPR011011">
    <property type="entry name" value="Znf_FYVE_PHD"/>
</dbReference>
<dbReference type="Pfam" id="PF00628">
    <property type="entry name" value="PHD"/>
    <property type="match status" value="1"/>
</dbReference>
<keyword evidence="3" id="KW-0862">Zinc</keyword>
<dbReference type="Proteomes" id="UP000243499">
    <property type="component" value="Chromosome 5"/>
</dbReference>
<feature type="coiled-coil region" evidence="5">
    <location>
        <begin position="179"/>
        <end position="233"/>
    </location>
</feature>
<dbReference type="EMBL" id="CM008050">
    <property type="protein sequence ID" value="PVH37718.1"/>
    <property type="molecule type" value="Genomic_DNA"/>
</dbReference>
<evidence type="ECO:0000256" key="2">
    <source>
        <dbReference type="ARBA" id="ARBA00022771"/>
    </source>
</evidence>
<evidence type="ECO:0000256" key="4">
    <source>
        <dbReference type="PROSITE-ProRule" id="PRU00146"/>
    </source>
</evidence>
<dbReference type="PROSITE" id="PS50016">
    <property type="entry name" value="ZF_PHD_2"/>
    <property type="match status" value="1"/>
</dbReference>
<keyword evidence="5" id="KW-0175">Coiled coil</keyword>
<gene>
    <name evidence="7" type="ORF">PAHAL_5G067100</name>
</gene>
<evidence type="ECO:0000256" key="1">
    <source>
        <dbReference type="ARBA" id="ARBA00022723"/>
    </source>
</evidence>
<dbReference type="AlphaFoldDB" id="A0A2T8IJ75"/>
<dbReference type="SMART" id="SM00249">
    <property type="entry name" value="PHD"/>
    <property type="match status" value="2"/>
</dbReference>
<dbReference type="Gene3D" id="3.30.40.10">
    <property type="entry name" value="Zinc/RING finger domain, C3HC4 (zinc finger)"/>
    <property type="match status" value="2"/>
</dbReference>
<name>A0A2T8IJ75_9POAL</name>